<sequence length="81" mass="9406">MDCNKPPQVHIPTSPALIDHCHNRFYVHPSENYALPLVDSVLDGKNYHFWSCSMKKVIIMKNKIRFLDGSFPIPNDFDPTY</sequence>
<dbReference type="InterPro" id="IPR029472">
    <property type="entry name" value="Copia-like_N"/>
</dbReference>
<gene>
    <name evidence="2" type="ORF">A2U01_0004567</name>
</gene>
<evidence type="ECO:0000313" key="3">
    <source>
        <dbReference type="Proteomes" id="UP000265520"/>
    </source>
</evidence>
<comment type="caution">
    <text evidence="2">The sequence shown here is derived from an EMBL/GenBank/DDBJ whole genome shotgun (WGS) entry which is preliminary data.</text>
</comment>
<dbReference type="PANTHER" id="PTHR37610:SF55">
    <property type="entry name" value="RETROTRANSPOSON COPIA-LIKE N-TERMINAL DOMAIN-CONTAINING PROTEIN"/>
    <property type="match status" value="1"/>
</dbReference>
<name>A0A392M8Y7_9FABA</name>
<evidence type="ECO:0000313" key="2">
    <source>
        <dbReference type="EMBL" id="MCH83741.1"/>
    </source>
</evidence>
<dbReference type="EMBL" id="LXQA010005673">
    <property type="protein sequence ID" value="MCH83741.1"/>
    <property type="molecule type" value="Genomic_DNA"/>
</dbReference>
<protein>
    <recommendedName>
        <fullName evidence="1">Retrotransposon Copia-like N-terminal domain-containing protein</fullName>
    </recommendedName>
</protein>
<organism evidence="2 3">
    <name type="scientific">Trifolium medium</name>
    <dbReference type="NCBI Taxonomy" id="97028"/>
    <lineage>
        <taxon>Eukaryota</taxon>
        <taxon>Viridiplantae</taxon>
        <taxon>Streptophyta</taxon>
        <taxon>Embryophyta</taxon>
        <taxon>Tracheophyta</taxon>
        <taxon>Spermatophyta</taxon>
        <taxon>Magnoliopsida</taxon>
        <taxon>eudicotyledons</taxon>
        <taxon>Gunneridae</taxon>
        <taxon>Pentapetalae</taxon>
        <taxon>rosids</taxon>
        <taxon>fabids</taxon>
        <taxon>Fabales</taxon>
        <taxon>Fabaceae</taxon>
        <taxon>Papilionoideae</taxon>
        <taxon>50 kb inversion clade</taxon>
        <taxon>NPAAA clade</taxon>
        <taxon>Hologalegina</taxon>
        <taxon>IRL clade</taxon>
        <taxon>Trifolieae</taxon>
        <taxon>Trifolium</taxon>
    </lineage>
</organism>
<dbReference type="Pfam" id="PF14244">
    <property type="entry name" value="Retrotran_gag_3"/>
    <property type="match status" value="1"/>
</dbReference>
<accession>A0A392M8Y7</accession>
<reference evidence="2 3" key="1">
    <citation type="journal article" date="2018" name="Front. Plant Sci.">
        <title>Red Clover (Trifolium pratense) and Zigzag Clover (T. medium) - A Picture of Genomic Similarities and Differences.</title>
        <authorList>
            <person name="Dluhosova J."/>
            <person name="Istvanek J."/>
            <person name="Nedelnik J."/>
            <person name="Repkova J."/>
        </authorList>
    </citation>
    <scope>NUCLEOTIDE SEQUENCE [LARGE SCALE GENOMIC DNA]</scope>
    <source>
        <strain evidence="3">cv. 10/8</strain>
        <tissue evidence="2">Leaf</tissue>
    </source>
</reference>
<proteinExistence type="predicted"/>
<dbReference type="Proteomes" id="UP000265520">
    <property type="component" value="Unassembled WGS sequence"/>
</dbReference>
<feature type="domain" description="Retrotransposon Copia-like N-terminal" evidence="1">
    <location>
        <begin position="28"/>
        <end position="74"/>
    </location>
</feature>
<evidence type="ECO:0000259" key="1">
    <source>
        <dbReference type="Pfam" id="PF14244"/>
    </source>
</evidence>
<dbReference type="AlphaFoldDB" id="A0A392M8Y7"/>
<dbReference type="PANTHER" id="PTHR37610">
    <property type="entry name" value="CCHC-TYPE DOMAIN-CONTAINING PROTEIN"/>
    <property type="match status" value="1"/>
</dbReference>
<keyword evidence="3" id="KW-1185">Reference proteome</keyword>